<sequence length="164" mass="18484">MPATFDDFGVRFMYPDNWEVAERTASDDSVGVTIESPDGTFFSFNRYPDLASAAELMADVEAAMRSEYDELEVHVPQCDDAGEGELIRDLQFYYLDLLIVSRNLIIPDGNDLLLIQMQSENRDFEKNELVFAAMLKTLRDHLAESAPHRSETRLTADPRNAGGV</sequence>
<evidence type="ECO:0000256" key="1">
    <source>
        <dbReference type="SAM" id="MobiDB-lite"/>
    </source>
</evidence>
<evidence type="ECO:0008006" key="4">
    <source>
        <dbReference type="Google" id="ProtNLM"/>
    </source>
</evidence>
<feature type="region of interest" description="Disordered" evidence="1">
    <location>
        <begin position="145"/>
        <end position="164"/>
    </location>
</feature>
<dbReference type="AlphaFoldDB" id="A0A5B9QZL5"/>
<proteinExistence type="predicted"/>
<dbReference type="EMBL" id="CP042914">
    <property type="protein sequence ID" value="QEG42865.1"/>
    <property type="molecule type" value="Genomic_DNA"/>
</dbReference>
<dbReference type="RefSeq" id="WP_068132780.1">
    <property type="nucleotide sequence ID" value="NZ_CP042914.1"/>
</dbReference>
<evidence type="ECO:0000313" key="3">
    <source>
        <dbReference type="Proteomes" id="UP000325286"/>
    </source>
</evidence>
<name>A0A5B9QZL5_9BACT</name>
<evidence type="ECO:0000313" key="2">
    <source>
        <dbReference type="EMBL" id="QEG42865.1"/>
    </source>
</evidence>
<reference evidence="2 3" key="1">
    <citation type="submission" date="2019-08" db="EMBL/GenBank/DDBJ databases">
        <title>Deep-cultivation of Planctomycetes and their phenomic and genomic characterization uncovers novel biology.</title>
        <authorList>
            <person name="Wiegand S."/>
            <person name="Jogler M."/>
            <person name="Boedeker C."/>
            <person name="Pinto D."/>
            <person name="Vollmers J."/>
            <person name="Rivas-Marin E."/>
            <person name="Kohn T."/>
            <person name="Peeters S.H."/>
            <person name="Heuer A."/>
            <person name="Rast P."/>
            <person name="Oberbeckmann S."/>
            <person name="Bunk B."/>
            <person name="Jeske O."/>
            <person name="Meyerdierks A."/>
            <person name="Storesund J.E."/>
            <person name="Kallscheuer N."/>
            <person name="Luecker S."/>
            <person name="Lage O.M."/>
            <person name="Pohl T."/>
            <person name="Merkel B.J."/>
            <person name="Hornburger P."/>
            <person name="Mueller R.-W."/>
            <person name="Bruemmer F."/>
            <person name="Labrenz M."/>
            <person name="Spormann A.M."/>
            <person name="Op den Camp H."/>
            <person name="Overmann J."/>
            <person name="Amann R."/>
            <person name="Jetten M.S.M."/>
            <person name="Mascher T."/>
            <person name="Medema M.H."/>
            <person name="Devos D.P."/>
            <person name="Kaster A.-K."/>
            <person name="Ovreas L."/>
            <person name="Rohde M."/>
            <person name="Galperin M.Y."/>
            <person name="Jogler C."/>
        </authorList>
    </citation>
    <scope>NUCLEOTIDE SEQUENCE [LARGE SCALE GENOMIC DNA]</scope>
    <source>
        <strain evidence="2 3">UC8</strain>
    </source>
</reference>
<feature type="compositionally biased region" description="Basic and acidic residues" evidence="1">
    <location>
        <begin position="145"/>
        <end position="156"/>
    </location>
</feature>
<dbReference type="Proteomes" id="UP000325286">
    <property type="component" value="Chromosome"/>
</dbReference>
<dbReference type="OrthoDB" id="213056at2"/>
<protein>
    <recommendedName>
        <fullName evidence="4">DUF1795 domain-containing protein</fullName>
    </recommendedName>
</protein>
<dbReference type="KEGG" id="rul:UC8_49070"/>
<keyword evidence="3" id="KW-1185">Reference proteome</keyword>
<gene>
    <name evidence="2" type="ORF">UC8_49070</name>
</gene>
<organism evidence="2 3">
    <name type="scientific">Roseimaritima ulvae</name>
    <dbReference type="NCBI Taxonomy" id="980254"/>
    <lineage>
        <taxon>Bacteria</taxon>
        <taxon>Pseudomonadati</taxon>
        <taxon>Planctomycetota</taxon>
        <taxon>Planctomycetia</taxon>
        <taxon>Pirellulales</taxon>
        <taxon>Pirellulaceae</taxon>
        <taxon>Roseimaritima</taxon>
    </lineage>
</organism>
<accession>A0A5B9QZL5</accession>